<organism evidence="7 8">
    <name type="scientific">Debaryomyces fabryi</name>
    <dbReference type="NCBI Taxonomy" id="58627"/>
    <lineage>
        <taxon>Eukaryota</taxon>
        <taxon>Fungi</taxon>
        <taxon>Dikarya</taxon>
        <taxon>Ascomycota</taxon>
        <taxon>Saccharomycotina</taxon>
        <taxon>Pichiomycetes</taxon>
        <taxon>Debaryomycetaceae</taxon>
        <taxon>Debaryomyces</taxon>
    </lineage>
</organism>
<dbReference type="InterPro" id="IPR031167">
    <property type="entry name" value="G_OBG"/>
</dbReference>
<dbReference type="GO" id="GO:0016887">
    <property type="term" value="F:ATP hydrolysis activity"/>
    <property type="evidence" value="ECO:0007669"/>
    <property type="project" value="InterPro"/>
</dbReference>
<dbReference type="SUPFAM" id="SSF81271">
    <property type="entry name" value="TGS-like"/>
    <property type="match status" value="1"/>
</dbReference>
<protein>
    <recommendedName>
        <fullName evidence="4">Obg-like ATPase homolog</fullName>
    </recommendedName>
</protein>
<sequence>MNFYQKSLRYFSVSSKALAKKKNVSVTKPKYLGRPSNNLTLGVVGLANVGKSTFFQAMTKTSLGTAANYPFATIDPVESLVVVESPKLNHLGHLYESQKKLPTILNILDIAGLTRNAASGEGLGNKFLSDIRQVDGIFQVVRGFRDDDIIHIEENKVDPIRDMDIVTEELILKDLEFVETGLEKVGKLIKRPHIDKAQVKLEIDTLNKIQDLLYESRKISTGQWTDEEIDIINTYNFLTAKPTVYLLNVSEEDFVNQLNEFKQDVEQWINDNCPNDILLMFSASYESKINECTTPEELNQFLALHNNKASAKSDIVDQMRSCLNLISFYTCGPKEARQWSIREGSTMPEAAGLIHTDLQRTFISAQVYKFDDLVNLSPPFNEASLKNSGKQLKCGKNYVVQDGDVVIIKAGNANAR</sequence>
<dbReference type="InterPro" id="IPR013029">
    <property type="entry name" value="YchF_C"/>
</dbReference>
<gene>
    <name evidence="7" type="ORF">AC631_03963</name>
</gene>
<dbReference type="GeneID" id="26840972"/>
<dbReference type="InterPro" id="IPR012676">
    <property type="entry name" value="TGS-like"/>
</dbReference>
<dbReference type="OrthoDB" id="424823at2759"/>
<dbReference type="PIRSF" id="PIRSF006641">
    <property type="entry name" value="CHP00092"/>
    <property type="match status" value="1"/>
</dbReference>
<evidence type="ECO:0000256" key="4">
    <source>
        <dbReference type="ARBA" id="ARBA00068719"/>
    </source>
</evidence>
<feature type="domain" description="TGS" evidence="6">
    <location>
        <begin position="324"/>
        <end position="410"/>
    </location>
</feature>
<dbReference type="FunFam" id="1.10.150.300:FF:000001">
    <property type="entry name" value="Ribosome-binding ATPase YchF"/>
    <property type="match status" value="1"/>
</dbReference>
<dbReference type="GO" id="GO:0005737">
    <property type="term" value="C:cytoplasm"/>
    <property type="evidence" value="ECO:0007669"/>
    <property type="project" value="TreeGrafter"/>
</dbReference>
<dbReference type="InterPro" id="IPR027417">
    <property type="entry name" value="P-loop_NTPase"/>
</dbReference>
<dbReference type="InterPro" id="IPR012675">
    <property type="entry name" value="Beta-grasp_dom_sf"/>
</dbReference>
<keyword evidence="1" id="KW-0547">Nucleotide-binding</keyword>
<dbReference type="PANTHER" id="PTHR23305">
    <property type="entry name" value="OBG GTPASE FAMILY"/>
    <property type="match status" value="1"/>
</dbReference>
<dbReference type="Gene3D" id="1.10.150.300">
    <property type="entry name" value="TGS-like domain"/>
    <property type="match status" value="1"/>
</dbReference>
<keyword evidence="2" id="KW-0067">ATP-binding</keyword>
<evidence type="ECO:0000256" key="3">
    <source>
        <dbReference type="ARBA" id="ARBA00059898"/>
    </source>
</evidence>
<dbReference type="Gene3D" id="3.10.20.30">
    <property type="match status" value="1"/>
</dbReference>
<dbReference type="Gene3D" id="3.40.50.300">
    <property type="entry name" value="P-loop containing nucleotide triphosphate hydrolases"/>
    <property type="match status" value="1"/>
</dbReference>
<dbReference type="SUPFAM" id="SSF52540">
    <property type="entry name" value="P-loop containing nucleoside triphosphate hydrolases"/>
    <property type="match status" value="1"/>
</dbReference>
<dbReference type="AlphaFoldDB" id="A0A0V1PVK6"/>
<dbReference type="FunFam" id="3.10.20.30:FF:000001">
    <property type="entry name" value="Ribosome-binding ATPase YchF"/>
    <property type="match status" value="1"/>
</dbReference>
<evidence type="ECO:0000259" key="6">
    <source>
        <dbReference type="PROSITE" id="PS51880"/>
    </source>
</evidence>
<dbReference type="InterPro" id="IPR023192">
    <property type="entry name" value="TGS-like_dom_sf"/>
</dbReference>
<evidence type="ECO:0000313" key="8">
    <source>
        <dbReference type="Proteomes" id="UP000054251"/>
    </source>
</evidence>
<accession>A0A0V1PVK6</accession>
<dbReference type="PROSITE" id="PS51880">
    <property type="entry name" value="TGS"/>
    <property type="match status" value="1"/>
</dbReference>
<dbReference type="Proteomes" id="UP000054251">
    <property type="component" value="Unassembled WGS sequence"/>
</dbReference>
<dbReference type="PANTHER" id="PTHR23305:SF9">
    <property type="entry name" value="OBG-LIKE ATPASE HOMOLOG"/>
    <property type="match status" value="1"/>
</dbReference>
<dbReference type="Pfam" id="PF01926">
    <property type="entry name" value="MMR_HSR1"/>
    <property type="match status" value="1"/>
</dbReference>
<dbReference type="PROSITE" id="PS51710">
    <property type="entry name" value="G_OBG"/>
    <property type="match status" value="1"/>
</dbReference>
<dbReference type="InterPro" id="IPR041706">
    <property type="entry name" value="YchF_N"/>
</dbReference>
<dbReference type="Pfam" id="PF06071">
    <property type="entry name" value="YchF-GTPase_C"/>
    <property type="match status" value="1"/>
</dbReference>
<comment type="caution">
    <text evidence="7">The sequence shown here is derived from an EMBL/GenBank/DDBJ whole genome shotgun (WGS) entry which is preliminary data.</text>
</comment>
<dbReference type="RefSeq" id="XP_015466403.1">
    <property type="nucleotide sequence ID" value="XM_015612792.1"/>
</dbReference>
<feature type="domain" description="OBG-type G" evidence="5">
    <location>
        <begin position="39"/>
        <end position="301"/>
    </location>
</feature>
<reference evidence="7 8" key="1">
    <citation type="submission" date="2015-11" db="EMBL/GenBank/DDBJ databases">
        <title>The genome of Debaryomyces fabryi.</title>
        <authorList>
            <person name="Tafer H."/>
            <person name="Lopandic K."/>
        </authorList>
    </citation>
    <scope>NUCLEOTIDE SEQUENCE [LARGE SCALE GENOMIC DNA]</scope>
    <source>
        <strain evidence="7 8">CBS 789</strain>
    </source>
</reference>
<dbReference type="EMBL" id="LMYN01000094">
    <property type="protein sequence ID" value="KSA00301.1"/>
    <property type="molecule type" value="Genomic_DNA"/>
</dbReference>
<dbReference type="InterPro" id="IPR004396">
    <property type="entry name" value="ATPase_YchF/OLA1"/>
</dbReference>
<comment type="function">
    <text evidence="3">Hydrolyzes ATP, and can also hydrolyze GTP with lower efficiency. Has lower affinity for GTP.</text>
</comment>
<evidence type="ECO:0000256" key="2">
    <source>
        <dbReference type="ARBA" id="ARBA00022840"/>
    </source>
</evidence>
<evidence type="ECO:0000313" key="7">
    <source>
        <dbReference type="EMBL" id="KSA00301.1"/>
    </source>
</evidence>
<dbReference type="GO" id="GO:0005525">
    <property type="term" value="F:GTP binding"/>
    <property type="evidence" value="ECO:0007669"/>
    <property type="project" value="InterPro"/>
</dbReference>
<dbReference type="NCBIfam" id="TIGR00092">
    <property type="entry name" value="redox-regulated ATPase YchF"/>
    <property type="match status" value="1"/>
</dbReference>
<evidence type="ECO:0000259" key="5">
    <source>
        <dbReference type="PROSITE" id="PS51710"/>
    </source>
</evidence>
<dbReference type="InterPro" id="IPR004095">
    <property type="entry name" value="TGS"/>
</dbReference>
<name>A0A0V1PVK6_9ASCO</name>
<dbReference type="PRINTS" id="PR00326">
    <property type="entry name" value="GTP1OBG"/>
</dbReference>
<keyword evidence="8" id="KW-1185">Reference proteome</keyword>
<dbReference type="InterPro" id="IPR006073">
    <property type="entry name" value="GTP-bd"/>
</dbReference>
<dbReference type="GO" id="GO:0005524">
    <property type="term" value="F:ATP binding"/>
    <property type="evidence" value="ECO:0007669"/>
    <property type="project" value="UniProtKB-KW"/>
</dbReference>
<evidence type="ECO:0000256" key="1">
    <source>
        <dbReference type="ARBA" id="ARBA00022741"/>
    </source>
</evidence>
<dbReference type="CDD" id="cd01900">
    <property type="entry name" value="YchF"/>
    <property type="match status" value="1"/>
</dbReference>
<proteinExistence type="predicted"/>